<keyword evidence="3" id="KW-1185">Reference proteome</keyword>
<dbReference type="InterPro" id="IPR038740">
    <property type="entry name" value="BioF2-like_GNAT_dom"/>
</dbReference>
<evidence type="ECO:0000259" key="1">
    <source>
        <dbReference type="Pfam" id="PF13480"/>
    </source>
</evidence>
<proteinExistence type="predicted"/>
<dbReference type="RefSeq" id="WP_284392949.1">
    <property type="nucleotide sequence ID" value="NZ_BSNG01000002.1"/>
</dbReference>
<sequence>MSLLSGQMQSSPASLAGPELDFVLFDTLEAAEAGWRALEQDAVLTPYQRFDWIAALIASGTETADRIAIALIRDHGQPMALLPLAIERRFGVARARLLGTKQSNSDWLLALPGFAPDPATLRGLLQAIGRAAGGVDLLSLNDQPATWQGYANIVLPLAQALAASHLYLTTIGPTPPPYIEHRLTTKRRGNIRRSVRRLEETYGPVRVVRIADPATLSSVHQVFLTQRGERFAEMGVRNIFADAGFVALFRDLTAQSFGQYRPAMCLHALYAGEEILATCWGATAGNHYSQYINSTASGPAAKYSLSAVLVAGLMDDLNASGFVTFDMGLGDFDYKIEWTEPAPVYHSLIALTGRGRLAAAAMERRDALKRLVKQTPAFWSAAKWLRRQVFRLRG</sequence>
<dbReference type="InterPro" id="IPR016181">
    <property type="entry name" value="Acyl_CoA_acyltransferase"/>
</dbReference>
<dbReference type="EMBL" id="BSNG01000002">
    <property type="protein sequence ID" value="GLQ11497.1"/>
    <property type="molecule type" value="Genomic_DNA"/>
</dbReference>
<reference evidence="2" key="1">
    <citation type="journal article" date="2014" name="Int. J. Syst. Evol. Microbiol.">
        <title>Complete genome of a new Firmicutes species belonging to the dominant human colonic microbiota ('Ruminococcus bicirculans') reveals two chromosomes and a selective capacity to utilize plant glucans.</title>
        <authorList>
            <consortium name="NISC Comparative Sequencing Program"/>
            <person name="Wegmann U."/>
            <person name="Louis P."/>
            <person name="Goesmann A."/>
            <person name="Henrissat B."/>
            <person name="Duncan S.H."/>
            <person name="Flint H.J."/>
        </authorList>
    </citation>
    <scope>NUCLEOTIDE SEQUENCE</scope>
    <source>
        <strain evidence="2">NBRC 103855</strain>
    </source>
</reference>
<gene>
    <name evidence="2" type="ORF">GCM10007913_34290</name>
</gene>
<dbReference type="Pfam" id="PF13480">
    <property type="entry name" value="Acetyltransf_6"/>
    <property type="match status" value="1"/>
</dbReference>
<protein>
    <recommendedName>
        <fullName evidence="1">BioF2-like acetyltransferase domain-containing protein</fullName>
    </recommendedName>
</protein>
<reference evidence="2" key="2">
    <citation type="submission" date="2023-01" db="EMBL/GenBank/DDBJ databases">
        <title>Draft genome sequence of Devosia yakushimensis strain NBRC 103855.</title>
        <authorList>
            <person name="Sun Q."/>
            <person name="Mori K."/>
        </authorList>
    </citation>
    <scope>NUCLEOTIDE SEQUENCE</scope>
    <source>
        <strain evidence="2">NBRC 103855</strain>
    </source>
</reference>
<organism evidence="2 3">
    <name type="scientific">Devosia yakushimensis</name>
    <dbReference type="NCBI Taxonomy" id="470028"/>
    <lineage>
        <taxon>Bacteria</taxon>
        <taxon>Pseudomonadati</taxon>
        <taxon>Pseudomonadota</taxon>
        <taxon>Alphaproteobacteria</taxon>
        <taxon>Hyphomicrobiales</taxon>
        <taxon>Devosiaceae</taxon>
        <taxon>Devosia</taxon>
    </lineage>
</organism>
<comment type="caution">
    <text evidence="2">The sequence shown here is derived from an EMBL/GenBank/DDBJ whole genome shotgun (WGS) entry which is preliminary data.</text>
</comment>
<evidence type="ECO:0000313" key="3">
    <source>
        <dbReference type="Proteomes" id="UP001161406"/>
    </source>
</evidence>
<accession>A0ABQ5UHJ5</accession>
<name>A0ABQ5UHJ5_9HYPH</name>
<dbReference type="SUPFAM" id="SSF55729">
    <property type="entry name" value="Acyl-CoA N-acyltransferases (Nat)"/>
    <property type="match status" value="1"/>
</dbReference>
<feature type="domain" description="BioF2-like acetyltransferase" evidence="1">
    <location>
        <begin position="186"/>
        <end position="335"/>
    </location>
</feature>
<dbReference type="Proteomes" id="UP001161406">
    <property type="component" value="Unassembled WGS sequence"/>
</dbReference>
<evidence type="ECO:0000313" key="2">
    <source>
        <dbReference type="EMBL" id="GLQ11497.1"/>
    </source>
</evidence>